<dbReference type="RefSeq" id="WP_012448311.1">
    <property type="nucleotide sequence ID" value="NC_010718.1"/>
</dbReference>
<keyword evidence="11" id="KW-0670">Pyruvate</keyword>
<keyword evidence="10" id="KW-0479">Metal-binding</keyword>
<feature type="binding site" evidence="10">
    <location>
        <position position="325"/>
    </location>
    <ligand>
        <name>substrate</name>
    </ligand>
</feature>
<keyword evidence="6 10" id="KW-0210">Decarboxylase</keyword>
<dbReference type="GO" id="GO:0006094">
    <property type="term" value="P:gluconeogenesis"/>
    <property type="evidence" value="ECO:0007669"/>
    <property type="project" value="UniProtKB-UniRule"/>
</dbReference>
<keyword evidence="5 10" id="KW-0547">Nucleotide-binding</keyword>
<dbReference type="HAMAP" id="MF_00453">
    <property type="entry name" value="PEPCK_ATP"/>
    <property type="match status" value="1"/>
</dbReference>
<accession>B2A629</accession>
<dbReference type="GO" id="GO:0004612">
    <property type="term" value="F:phosphoenolpyruvate carboxykinase (ATP) activity"/>
    <property type="evidence" value="ECO:0007669"/>
    <property type="project" value="UniProtKB-UniRule"/>
</dbReference>
<reference evidence="11 12" key="2">
    <citation type="journal article" date="2011" name="J. Bacteriol.">
        <title>Complete genome sequence of the anaerobic, halophilic alkalithermophile Natranaerobius thermophilus JW/NM-WN-LF.</title>
        <authorList>
            <person name="Zhao B."/>
            <person name="Mesbah N.M."/>
            <person name="Dalin E."/>
            <person name="Goodwin L."/>
            <person name="Nolan M."/>
            <person name="Pitluck S."/>
            <person name="Chertkov O."/>
            <person name="Brettin T.S."/>
            <person name="Han J."/>
            <person name="Larimer F.W."/>
            <person name="Land M.L."/>
            <person name="Hauser L."/>
            <person name="Kyrpides N."/>
            <person name="Wiegel J."/>
        </authorList>
    </citation>
    <scope>NUCLEOTIDE SEQUENCE [LARGE SCALE GENOMIC DNA]</scope>
    <source>
        <strain evidence="12">ATCC BAA-1301 / DSM 18059 / JW/NM-WN-LF</strain>
    </source>
</reference>
<keyword evidence="10" id="KW-0464">Manganese</keyword>
<dbReference type="Proteomes" id="UP000001683">
    <property type="component" value="Chromosome"/>
</dbReference>
<comment type="catalytic activity">
    <reaction evidence="9 10">
        <text>oxaloacetate + ATP = phosphoenolpyruvate + ADP + CO2</text>
        <dbReference type="Rhea" id="RHEA:18617"/>
        <dbReference type="ChEBI" id="CHEBI:16452"/>
        <dbReference type="ChEBI" id="CHEBI:16526"/>
        <dbReference type="ChEBI" id="CHEBI:30616"/>
        <dbReference type="ChEBI" id="CHEBI:58702"/>
        <dbReference type="ChEBI" id="CHEBI:456216"/>
        <dbReference type="EC" id="4.1.1.49"/>
    </reaction>
</comment>
<dbReference type="GO" id="GO:0005829">
    <property type="term" value="C:cytosol"/>
    <property type="evidence" value="ECO:0007669"/>
    <property type="project" value="TreeGrafter"/>
</dbReference>
<comment type="subcellular location">
    <subcellularLocation>
        <location evidence="10">Cytoplasm</location>
    </subcellularLocation>
</comment>
<keyword evidence="8 10" id="KW-0456">Lyase</keyword>
<feature type="binding site" evidence="10">
    <location>
        <position position="198"/>
    </location>
    <ligand>
        <name>substrate</name>
    </ligand>
</feature>
<dbReference type="CDD" id="cd00484">
    <property type="entry name" value="PEPCK_ATP"/>
    <property type="match status" value="1"/>
</dbReference>
<dbReference type="STRING" id="457570.Nther_1874"/>
<keyword evidence="7 10" id="KW-0067">ATP-binding</keyword>
<comment type="function">
    <text evidence="10">Involved in the gluconeogenesis. Catalyzes the conversion of oxaloacetate (OAA) to phosphoenolpyruvate (PEP) through direct phosphoryl transfer between the nucleoside triphosphate and OAA.</text>
</comment>
<evidence type="ECO:0000256" key="4">
    <source>
        <dbReference type="ARBA" id="ARBA00022432"/>
    </source>
</evidence>
<comment type="similarity">
    <text evidence="2 10">Belongs to the phosphoenolpyruvate carboxykinase (ATP) family.</text>
</comment>
<dbReference type="NCBIfam" id="NF006821">
    <property type="entry name" value="PRK09344.1-3"/>
    <property type="match status" value="1"/>
</dbReference>
<dbReference type="AlphaFoldDB" id="B2A629"/>
<proteinExistence type="inferred from homology"/>
<comment type="cofactor">
    <cofactor evidence="10">
        <name>Mn(2+)</name>
        <dbReference type="ChEBI" id="CHEBI:29035"/>
    </cofactor>
    <text evidence="10">Binds 1 Mn(2+) ion per subunit.</text>
</comment>
<dbReference type="PANTHER" id="PTHR30031:SF0">
    <property type="entry name" value="PHOSPHOENOLPYRUVATE CARBOXYKINASE (ATP)"/>
    <property type="match status" value="1"/>
</dbReference>
<feature type="binding site" evidence="10">
    <location>
        <position position="223"/>
    </location>
    <ligand>
        <name>Mn(2+)</name>
        <dbReference type="ChEBI" id="CHEBI:29035"/>
    </ligand>
</feature>
<dbReference type="InterPro" id="IPR008210">
    <property type="entry name" value="PEP_carboxykinase_N"/>
</dbReference>
<dbReference type="Gene3D" id="3.40.449.10">
    <property type="entry name" value="Phosphoenolpyruvate Carboxykinase, domain 1"/>
    <property type="match status" value="1"/>
</dbReference>
<evidence type="ECO:0000256" key="6">
    <source>
        <dbReference type="ARBA" id="ARBA00022793"/>
    </source>
</evidence>
<feature type="binding site" evidence="10">
    <location>
        <position position="204"/>
    </location>
    <ligand>
        <name>substrate</name>
    </ligand>
</feature>
<dbReference type="Pfam" id="PF01293">
    <property type="entry name" value="PEPCK_ATP"/>
    <property type="match status" value="1"/>
</dbReference>
<dbReference type="OrthoDB" id="9806325at2"/>
<evidence type="ECO:0000313" key="11">
    <source>
        <dbReference type="EMBL" id="ACB85446.1"/>
    </source>
</evidence>
<evidence type="ECO:0000256" key="8">
    <source>
        <dbReference type="ARBA" id="ARBA00023239"/>
    </source>
</evidence>
<dbReference type="EMBL" id="CP001034">
    <property type="protein sequence ID" value="ACB85446.1"/>
    <property type="molecule type" value="Genomic_DNA"/>
</dbReference>
<name>B2A629_NATTJ</name>
<evidence type="ECO:0000256" key="10">
    <source>
        <dbReference type="HAMAP-Rule" id="MF_00453"/>
    </source>
</evidence>
<feature type="binding site" evidence="10">
    <location>
        <position position="260"/>
    </location>
    <ligand>
        <name>Mn(2+)</name>
        <dbReference type="ChEBI" id="CHEBI:29035"/>
    </ligand>
</feature>
<sequence length="533" mass="59523">MVYSQSISLKCLPRKLNDLTLQGVADLPISSLVEEVIVNGEGKLTSQGAITVKTGKYTGRSPKDKFIVDESEIKDKINWGEINCPIPESTFDKLYDKVLNYLSERKIYKFNGKVCSQEEYTLPIHVITERAWHNLFAKQLFINDNKPIHHNDSLLYPGFTVINAPGFKADPKIDGTNSEVFVIISFRRRIILIGGTEYAGEIKKSVFTVLNCLLPERNVLPMHCSANIGKHGDISLFFGLSGTGKTTLSADENRFLVGDDEHGWHDNGIFNFEGGCYAKCVNLDKEKEPQIYEAINFGTVLENVVIKRENGEPDFFDTSLTENTRAAYPLDNIPGALNSGKAKSPDVIIFLAADAYGVLPPVSKLTKEQAMYHFLSGYTSKLAGTERGVSYPEATFSTCFGAPFMPLDPCVYAKMLGEKIERHNVQVYLVNTGWTGGPYGKGKRIDLEYTRNMITAIQTKEIEKSSFHPDPVFNVLVPENIPGVPSKILTPRNTWENKLEYDDKAKILAQKFQENFKQFTNIPSQVYAAGPNI</sequence>
<feature type="binding site" evidence="10">
    <location>
        <position position="288"/>
    </location>
    <ligand>
        <name>ATP</name>
        <dbReference type="ChEBI" id="CHEBI:30616"/>
    </ligand>
</feature>
<dbReference type="UniPathway" id="UPA00138"/>
<protein>
    <recommendedName>
        <fullName evidence="3 10">Phosphoenolpyruvate carboxykinase (ATP)</fullName>
        <shortName evidence="10">PCK</shortName>
        <shortName evidence="10">PEP carboxykinase</shortName>
        <shortName evidence="10">PEPCK</shortName>
        <ecNumber evidence="3 10">4.1.1.49</ecNumber>
    </recommendedName>
</protein>
<dbReference type="Gene3D" id="3.90.228.20">
    <property type="match status" value="1"/>
</dbReference>
<evidence type="ECO:0000256" key="3">
    <source>
        <dbReference type="ARBA" id="ARBA00012363"/>
    </source>
</evidence>
<comment type="pathway">
    <text evidence="1 10">Carbohydrate biosynthesis; gluconeogenesis.</text>
</comment>
<evidence type="ECO:0000256" key="7">
    <source>
        <dbReference type="ARBA" id="ARBA00022840"/>
    </source>
</evidence>
<keyword evidence="11" id="KW-0808">Transferase</keyword>
<evidence type="ECO:0000313" key="12">
    <source>
        <dbReference type="Proteomes" id="UP000001683"/>
    </source>
</evidence>
<dbReference type="FunCoup" id="B2A629">
    <property type="interactions" value="162"/>
</dbReference>
<dbReference type="NCBIfam" id="NF006820">
    <property type="entry name" value="PRK09344.1-2"/>
    <property type="match status" value="1"/>
</dbReference>
<evidence type="ECO:0000256" key="1">
    <source>
        <dbReference type="ARBA" id="ARBA00004742"/>
    </source>
</evidence>
<dbReference type="HOGENOM" id="CLU_018247_0_1_9"/>
<evidence type="ECO:0000256" key="9">
    <source>
        <dbReference type="ARBA" id="ARBA00047371"/>
    </source>
</evidence>
<feature type="binding site" evidence="10">
    <location>
        <position position="60"/>
    </location>
    <ligand>
        <name>substrate</name>
    </ligand>
</feature>
<feature type="binding site" evidence="10">
    <location>
        <position position="204"/>
    </location>
    <ligand>
        <name>Mn(2+)</name>
        <dbReference type="ChEBI" id="CHEBI:29035"/>
    </ligand>
</feature>
<dbReference type="SUPFAM" id="SSF68923">
    <property type="entry name" value="PEP carboxykinase N-terminal domain"/>
    <property type="match status" value="1"/>
</dbReference>
<dbReference type="InterPro" id="IPR013035">
    <property type="entry name" value="PEP_carboxykinase_C"/>
</dbReference>
<keyword evidence="12" id="KW-1185">Reference proteome</keyword>
<dbReference type="KEGG" id="nth:Nther_1874"/>
<dbReference type="Gene3D" id="2.170.8.10">
    <property type="entry name" value="Phosphoenolpyruvate Carboxykinase, domain 2"/>
    <property type="match status" value="1"/>
</dbReference>
<dbReference type="PANTHER" id="PTHR30031">
    <property type="entry name" value="PHOSPHOENOLPYRUVATE CARBOXYKINASE ATP"/>
    <property type="match status" value="1"/>
</dbReference>
<keyword evidence="11" id="KW-0418">Kinase</keyword>
<feature type="binding site" evidence="10">
    <location>
        <begin position="239"/>
        <end position="247"/>
    </location>
    <ligand>
        <name>ATP</name>
        <dbReference type="ChEBI" id="CHEBI:30616"/>
    </ligand>
</feature>
<keyword evidence="4 10" id="KW-0312">Gluconeogenesis</keyword>
<dbReference type="InParanoid" id="B2A629"/>
<dbReference type="GO" id="GO:0016301">
    <property type="term" value="F:kinase activity"/>
    <property type="evidence" value="ECO:0007669"/>
    <property type="project" value="UniProtKB-KW"/>
</dbReference>
<feature type="binding site" evidence="10">
    <location>
        <position position="325"/>
    </location>
    <ligand>
        <name>ATP</name>
        <dbReference type="ChEBI" id="CHEBI:30616"/>
    </ligand>
</feature>
<dbReference type="GO" id="GO:0005524">
    <property type="term" value="F:ATP binding"/>
    <property type="evidence" value="ECO:0007669"/>
    <property type="project" value="UniProtKB-UniRule"/>
</dbReference>
<feature type="binding site" evidence="10">
    <location>
        <position position="204"/>
    </location>
    <ligand>
        <name>ATP</name>
        <dbReference type="ChEBI" id="CHEBI:30616"/>
    </ligand>
</feature>
<dbReference type="NCBIfam" id="TIGR00224">
    <property type="entry name" value="pckA"/>
    <property type="match status" value="1"/>
</dbReference>
<feature type="binding site" evidence="10">
    <location>
        <begin position="444"/>
        <end position="445"/>
    </location>
    <ligand>
        <name>ATP</name>
        <dbReference type="ChEBI" id="CHEBI:30616"/>
    </ligand>
</feature>
<evidence type="ECO:0000256" key="5">
    <source>
        <dbReference type="ARBA" id="ARBA00022741"/>
    </source>
</evidence>
<dbReference type="PIRSF" id="PIRSF006294">
    <property type="entry name" value="PEP_crbxkin"/>
    <property type="match status" value="1"/>
</dbReference>
<reference evidence="11 12" key="1">
    <citation type="submission" date="2008-04" db="EMBL/GenBank/DDBJ databases">
        <title>Complete sequence of chromosome of Natranaerobius thermophilus JW/NM-WN-LF.</title>
        <authorList>
            <consortium name="US DOE Joint Genome Institute"/>
            <person name="Copeland A."/>
            <person name="Lucas S."/>
            <person name="Lapidus A."/>
            <person name="Glavina del Rio T."/>
            <person name="Dalin E."/>
            <person name="Tice H."/>
            <person name="Bruce D."/>
            <person name="Goodwin L."/>
            <person name="Pitluck S."/>
            <person name="Chertkov O."/>
            <person name="Brettin T."/>
            <person name="Detter J.C."/>
            <person name="Han C."/>
            <person name="Kuske C.R."/>
            <person name="Schmutz J."/>
            <person name="Larimer F."/>
            <person name="Land M."/>
            <person name="Hauser L."/>
            <person name="Kyrpides N."/>
            <person name="Lykidis A."/>
            <person name="Mesbah N.M."/>
            <person name="Wiegel J."/>
        </authorList>
    </citation>
    <scope>NUCLEOTIDE SEQUENCE [LARGE SCALE GENOMIC DNA]</scope>
    <source>
        <strain evidence="12">ATCC BAA-1301 / DSM 18059 / JW/NM-WN-LF</strain>
    </source>
</reference>
<dbReference type="GO" id="GO:0046872">
    <property type="term" value="F:metal ion binding"/>
    <property type="evidence" value="ECO:0007669"/>
    <property type="project" value="UniProtKB-KW"/>
</dbReference>
<dbReference type="EC" id="4.1.1.49" evidence="3 10"/>
<feature type="binding site" evidence="10">
    <location>
        <position position="450"/>
    </location>
    <ligand>
        <name>ATP</name>
        <dbReference type="ChEBI" id="CHEBI:30616"/>
    </ligand>
</feature>
<dbReference type="InterPro" id="IPR001272">
    <property type="entry name" value="PEP_carboxykinase_ATP"/>
</dbReference>
<gene>
    <name evidence="10" type="primary">pckA</name>
    <name evidence="11" type="ordered locus">Nther_1874</name>
</gene>
<evidence type="ECO:0000256" key="2">
    <source>
        <dbReference type="ARBA" id="ARBA00006052"/>
    </source>
</evidence>
<keyword evidence="10" id="KW-0963">Cytoplasm</keyword>
<organism evidence="11 12">
    <name type="scientific">Natranaerobius thermophilus (strain ATCC BAA-1301 / DSM 18059 / JW/NM-WN-LF)</name>
    <dbReference type="NCBI Taxonomy" id="457570"/>
    <lineage>
        <taxon>Bacteria</taxon>
        <taxon>Bacillati</taxon>
        <taxon>Bacillota</taxon>
        <taxon>Clostridia</taxon>
        <taxon>Natranaerobiales</taxon>
        <taxon>Natranaerobiaceae</taxon>
        <taxon>Natranaerobius</taxon>
    </lineage>
</organism>
<dbReference type="SUPFAM" id="SSF53795">
    <property type="entry name" value="PEP carboxykinase-like"/>
    <property type="match status" value="1"/>
</dbReference>
<feature type="binding site" evidence="10">
    <location>
        <position position="223"/>
    </location>
    <ligand>
        <name>ATP</name>
        <dbReference type="ChEBI" id="CHEBI:30616"/>
    </ligand>
</feature>
<dbReference type="eggNOG" id="COG1866">
    <property type="taxonomic scope" value="Bacteria"/>
</dbReference>